<accession>A0ABT6HMW8</accession>
<name>A0ABT6HMW8_9ACTN</name>
<dbReference type="EMBL" id="JARWBG010000015">
    <property type="protein sequence ID" value="MDH2390059.1"/>
    <property type="molecule type" value="Genomic_DNA"/>
</dbReference>
<evidence type="ECO:0000313" key="1">
    <source>
        <dbReference type="EMBL" id="MDH2390059.1"/>
    </source>
</evidence>
<organism evidence="1 2">
    <name type="scientific">Streptomyces chengmaiensis</name>
    <dbReference type="NCBI Taxonomy" id="3040919"/>
    <lineage>
        <taxon>Bacteria</taxon>
        <taxon>Bacillati</taxon>
        <taxon>Actinomycetota</taxon>
        <taxon>Actinomycetes</taxon>
        <taxon>Kitasatosporales</taxon>
        <taxon>Streptomycetaceae</taxon>
        <taxon>Streptomyces</taxon>
    </lineage>
</organism>
<dbReference type="RefSeq" id="WP_279928464.1">
    <property type="nucleotide sequence ID" value="NZ_JARWBG010000015.1"/>
</dbReference>
<keyword evidence="2" id="KW-1185">Reference proteome</keyword>
<evidence type="ECO:0000313" key="2">
    <source>
        <dbReference type="Proteomes" id="UP001223144"/>
    </source>
</evidence>
<comment type="caution">
    <text evidence="1">The sequence shown here is derived from an EMBL/GenBank/DDBJ whole genome shotgun (WGS) entry which is preliminary data.</text>
</comment>
<sequence>MRLRQAHAILETVTALEAAALGIDMAPFDYDEPGHTRPSGGDQMEGGCELTDPDRAAGEVAGGLLPLHRRAAALKGSGHV</sequence>
<protein>
    <submittedName>
        <fullName evidence="1">Uncharacterized protein</fullName>
    </submittedName>
</protein>
<gene>
    <name evidence="1" type="ORF">QCN29_14915</name>
</gene>
<dbReference type="Proteomes" id="UP001223144">
    <property type="component" value="Unassembled WGS sequence"/>
</dbReference>
<proteinExistence type="predicted"/>
<reference evidence="1 2" key="1">
    <citation type="submission" date="2023-04" db="EMBL/GenBank/DDBJ databases">
        <title>Streptomyces chengmaiensis sp. nov. isolated from the stem of mangrove plant in Hainan.</title>
        <authorList>
            <person name="Huang X."/>
            <person name="Zhou S."/>
            <person name="Chu X."/>
            <person name="Xie Y."/>
            <person name="Lin Y."/>
        </authorList>
    </citation>
    <scope>NUCLEOTIDE SEQUENCE [LARGE SCALE GENOMIC DNA]</scope>
    <source>
        <strain evidence="1 2">HNM0663</strain>
    </source>
</reference>